<feature type="compositionally biased region" description="Low complexity" evidence="1">
    <location>
        <begin position="16"/>
        <end position="27"/>
    </location>
</feature>
<dbReference type="AlphaFoldDB" id="A0A8H7RFC3"/>
<gene>
    <name evidence="2" type="ORF">INT47_007792</name>
</gene>
<protein>
    <submittedName>
        <fullName evidence="2">Uncharacterized protein</fullName>
    </submittedName>
</protein>
<feature type="region of interest" description="Disordered" evidence="1">
    <location>
        <begin position="1"/>
        <end position="27"/>
    </location>
</feature>
<keyword evidence="3" id="KW-1185">Reference proteome</keyword>
<dbReference type="OrthoDB" id="2280432at2759"/>
<organism evidence="2 3">
    <name type="scientific">Mucor saturninus</name>
    <dbReference type="NCBI Taxonomy" id="64648"/>
    <lineage>
        <taxon>Eukaryota</taxon>
        <taxon>Fungi</taxon>
        <taxon>Fungi incertae sedis</taxon>
        <taxon>Mucoromycota</taxon>
        <taxon>Mucoromycotina</taxon>
        <taxon>Mucoromycetes</taxon>
        <taxon>Mucorales</taxon>
        <taxon>Mucorineae</taxon>
        <taxon>Mucoraceae</taxon>
        <taxon>Mucor</taxon>
    </lineage>
</organism>
<comment type="caution">
    <text evidence="2">The sequence shown here is derived from an EMBL/GenBank/DDBJ whole genome shotgun (WGS) entry which is preliminary data.</text>
</comment>
<name>A0A8H7RFC3_9FUNG</name>
<dbReference type="Proteomes" id="UP000603453">
    <property type="component" value="Unassembled WGS sequence"/>
</dbReference>
<proteinExistence type="predicted"/>
<sequence length="111" mass="13236">MSAKRNLLHEQHQLERSQQQQQQQQISANQLQQLKPVLLQQLYDQDIQRQRQMNNYYKEQVPQYTPHNNSNDILVNINDESERDATIIHTEQPSHSRNNNHQPQNPFADNV</sequence>
<feature type="region of interest" description="Disordered" evidence="1">
    <location>
        <begin position="53"/>
        <end position="111"/>
    </location>
</feature>
<evidence type="ECO:0000313" key="2">
    <source>
        <dbReference type="EMBL" id="KAG2208693.1"/>
    </source>
</evidence>
<evidence type="ECO:0000313" key="3">
    <source>
        <dbReference type="Proteomes" id="UP000603453"/>
    </source>
</evidence>
<feature type="compositionally biased region" description="Polar residues" evidence="1">
    <location>
        <begin position="89"/>
        <end position="111"/>
    </location>
</feature>
<dbReference type="EMBL" id="JAEPRD010000018">
    <property type="protein sequence ID" value="KAG2208693.1"/>
    <property type="molecule type" value="Genomic_DNA"/>
</dbReference>
<accession>A0A8H7RFC3</accession>
<reference evidence="2" key="1">
    <citation type="submission" date="2020-12" db="EMBL/GenBank/DDBJ databases">
        <title>Metabolic potential, ecology and presence of endohyphal bacteria is reflected in genomic diversity of Mucoromycotina.</title>
        <authorList>
            <person name="Muszewska A."/>
            <person name="Okrasinska A."/>
            <person name="Steczkiewicz K."/>
            <person name="Drgas O."/>
            <person name="Orlowska M."/>
            <person name="Perlinska-Lenart U."/>
            <person name="Aleksandrzak-Piekarczyk T."/>
            <person name="Szatraj K."/>
            <person name="Zielenkiewicz U."/>
            <person name="Pilsyk S."/>
            <person name="Malc E."/>
            <person name="Mieczkowski P."/>
            <person name="Kruszewska J.S."/>
            <person name="Biernat P."/>
            <person name="Pawlowska J."/>
        </authorList>
    </citation>
    <scope>NUCLEOTIDE SEQUENCE</scope>
    <source>
        <strain evidence="2">WA0000017839</strain>
    </source>
</reference>
<evidence type="ECO:0000256" key="1">
    <source>
        <dbReference type="SAM" id="MobiDB-lite"/>
    </source>
</evidence>
<feature type="compositionally biased region" description="Polar residues" evidence="1">
    <location>
        <begin position="53"/>
        <end position="73"/>
    </location>
</feature>